<dbReference type="EMBL" id="JACEOG010000001">
    <property type="protein sequence ID" value="MBA4607652.1"/>
    <property type="molecule type" value="Genomic_DNA"/>
</dbReference>
<sequence>MSHAPVEAPGPVLTRSARIGGVVVGMLVLVAGGVAVFLTDNELGSTALVAAGVAICALSVFGNRLEAIEAAGVRFELERRARSVRQQAARARAAGDAEQAQQLERRAEGLLAAASLVGSRYERLRETEPSGWDRTSRMEGILRDARALDTDALSADDVARIFAGGSDGDRITALALIEADPRLASADVLADAIGDSRSTFEQYHALVATERALTHLSSAERTRLGTAVETLLAGPVGERTSDRRTVARRILEGPGPSERG</sequence>
<dbReference type="RefSeq" id="WP_181753851.1">
    <property type="nucleotide sequence ID" value="NZ_JACEOG010000001.1"/>
</dbReference>
<gene>
    <name evidence="2" type="ORF">H1W00_04105</name>
</gene>
<evidence type="ECO:0000313" key="2">
    <source>
        <dbReference type="EMBL" id="MBA4607652.1"/>
    </source>
</evidence>
<keyword evidence="1" id="KW-0472">Membrane</keyword>
<evidence type="ECO:0000256" key="1">
    <source>
        <dbReference type="SAM" id="Phobius"/>
    </source>
</evidence>
<proteinExistence type="predicted"/>
<comment type="caution">
    <text evidence="2">The sequence shown here is derived from an EMBL/GenBank/DDBJ whole genome shotgun (WGS) entry which is preliminary data.</text>
</comment>
<evidence type="ECO:0000313" key="3">
    <source>
        <dbReference type="Proteomes" id="UP000550354"/>
    </source>
</evidence>
<keyword evidence="1" id="KW-1133">Transmembrane helix</keyword>
<dbReference type="AlphaFoldDB" id="A0A838XCK8"/>
<name>A0A838XCK8_9ACTN</name>
<accession>A0A838XCK8</accession>
<keyword evidence="1" id="KW-0812">Transmembrane</keyword>
<reference evidence="2 3" key="1">
    <citation type="submission" date="2020-07" db="EMBL/GenBank/DDBJ databases">
        <title>Draft genome and description of Aeromicrobium phoceense strain Marseille-Q0843 isolated from healthy skin swab.</title>
        <authorList>
            <person name="Boxberger M."/>
            <person name="La Scola B."/>
        </authorList>
    </citation>
    <scope>NUCLEOTIDE SEQUENCE [LARGE SCALE GENOMIC DNA]</scope>
    <source>
        <strain evidence="2 3">Marseille-Q0843</strain>
    </source>
</reference>
<feature type="transmembrane region" description="Helical" evidence="1">
    <location>
        <begin position="43"/>
        <end position="61"/>
    </location>
</feature>
<feature type="transmembrane region" description="Helical" evidence="1">
    <location>
        <begin position="19"/>
        <end position="37"/>
    </location>
</feature>
<protein>
    <submittedName>
        <fullName evidence="2">Uncharacterized protein</fullName>
    </submittedName>
</protein>
<keyword evidence="3" id="KW-1185">Reference proteome</keyword>
<organism evidence="2 3">
    <name type="scientific">Aeromicrobium phoceense</name>
    <dbReference type="NCBI Taxonomy" id="2754045"/>
    <lineage>
        <taxon>Bacteria</taxon>
        <taxon>Bacillati</taxon>
        <taxon>Actinomycetota</taxon>
        <taxon>Actinomycetes</taxon>
        <taxon>Propionibacteriales</taxon>
        <taxon>Nocardioidaceae</taxon>
        <taxon>Aeromicrobium</taxon>
    </lineage>
</organism>
<dbReference type="Proteomes" id="UP000550354">
    <property type="component" value="Unassembled WGS sequence"/>
</dbReference>